<dbReference type="InterPro" id="IPR038881">
    <property type="entry name" value="Yae1-like"/>
</dbReference>
<evidence type="ECO:0000259" key="11">
    <source>
        <dbReference type="Pfam" id="PF09811"/>
    </source>
</evidence>
<dbReference type="GO" id="GO:0005634">
    <property type="term" value="C:nucleus"/>
    <property type="evidence" value="ECO:0007669"/>
    <property type="project" value="UniProtKB-SubCell"/>
</dbReference>
<keyword evidence="13" id="KW-1185">Reference proteome</keyword>
<evidence type="ECO:0000256" key="7">
    <source>
        <dbReference type="ARBA" id="ARBA00018400"/>
    </source>
</evidence>
<evidence type="ECO:0000313" key="12">
    <source>
        <dbReference type="EMBL" id="TDZ21346.1"/>
    </source>
</evidence>
<evidence type="ECO:0000256" key="4">
    <source>
        <dbReference type="ARBA" id="ARBA00007096"/>
    </source>
</evidence>
<evidence type="ECO:0000256" key="3">
    <source>
        <dbReference type="ARBA" id="ARBA00004496"/>
    </source>
</evidence>
<evidence type="ECO:0000256" key="2">
    <source>
        <dbReference type="ARBA" id="ARBA00004123"/>
    </source>
</evidence>
<dbReference type="EMBL" id="AMCV02000015">
    <property type="protein sequence ID" value="TDZ21346.1"/>
    <property type="molecule type" value="Genomic_DNA"/>
</dbReference>
<reference evidence="13" key="1">
    <citation type="journal article" date="2013" name="New Phytol.">
        <title>Comparative genomic and transcriptomic analyses reveal the hemibiotrophic stage shift of Colletotrichum fungi.</title>
        <authorList>
            <person name="Gan P."/>
            <person name="Ikeda K."/>
            <person name="Irieda H."/>
            <person name="Narusaka M."/>
            <person name="O'Connell R.J."/>
            <person name="Narusaka Y."/>
            <person name="Takano Y."/>
            <person name="Kubo Y."/>
            <person name="Shirasu K."/>
        </authorList>
    </citation>
    <scope>NUCLEOTIDE SEQUENCE [LARGE SCALE GENOMIC DNA]</scope>
    <source>
        <strain evidence="13">104-T / ATCC 96160 / CBS 514.97 / LARS 414 / MAFF 240422</strain>
    </source>
</reference>
<comment type="similarity">
    <text evidence="4">Belongs to the YAE1 family.</text>
</comment>
<feature type="compositionally biased region" description="Low complexity" evidence="10">
    <location>
        <begin position="40"/>
        <end position="51"/>
    </location>
</feature>
<dbReference type="PANTHER" id="PTHR18829">
    <property type="entry name" value="PROTEIN YAE1 HOMOLOG"/>
    <property type="match status" value="1"/>
</dbReference>
<keyword evidence="9" id="KW-0539">Nucleus</keyword>
<gene>
    <name evidence="12" type="primary">YAE1</name>
    <name evidence="12" type="ORF">Cob_v006052</name>
</gene>
<proteinExistence type="inferred from homology"/>
<dbReference type="GO" id="GO:0005737">
    <property type="term" value="C:cytoplasm"/>
    <property type="evidence" value="ECO:0007669"/>
    <property type="project" value="UniProtKB-SubCell"/>
</dbReference>
<accession>A0A484FU06</accession>
<evidence type="ECO:0000256" key="5">
    <source>
        <dbReference type="ARBA" id="ARBA00011427"/>
    </source>
</evidence>
<evidence type="ECO:0000256" key="10">
    <source>
        <dbReference type="SAM" id="MobiDB-lite"/>
    </source>
</evidence>
<dbReference type="Proteomes" id="UP000014480">
    <property type="component" value="Unassembled WGS sequence"/>
</dbReference>
<dbReference type="AlphaFoldDB" id="A0A484FU06"/>
<feature type="domain" description="Essential protein Yae1 N-terminal" evidence="11">
    <location>
        <begin position="74"/>
        <end position="112"/>
    </location>
</feature>
<evidence type="ECO:0000256" key="8">
    <source>
        <dbReference type="ARBA" id="ARBA00022490"/>
    </source>
</evidence>
<dbReference type="Pfam" id="PF09811">
    <property type="entry name" value="Yae1_N"/>
    <property type="match status" value="1"/>
</dbReference>
<dbReference type="STRING" id="1213857.A0A484FU06"/>
<name>A0A484FU06_COLOR</name>
<dbReference type="OrthoDB" id="20086at2759"/>
<keyword evidence="8" id="KW-0963">Cytoplasm</keyword>
<reference evidence="13" key="2">
    <citation type="journal article" date="2019" name="Mol. Plant Microbe Interact.">
        <title>Genome sequence resources for four phytopathogenic fungi from the Colletotrichum orbiculare species complex.</title>
        <authorList>
            <person name="Gan P."/>
            <person name="Tsushima A."/>
            <person name="Narusaka M."/>
            <person name="Narusaka Y."/>
            <person name="Takano Y."/>
            <person name="Kubo Y."/>
            <person name="Shirasu K."/>
        </authorList>
    </citation>
    <scope>GENOME REANNOTATION</scope>
    <source>
        <strain evidence="13">104-T / ATCC 96160 / CBS 514.97 / LARS 414 / MAFF 240422</strain>
    </source>
</reference>
<evidence type="ECO:0000256" key="1">
    <source>
        <dbReference type="ARBA" id="ARBA00003836"/>
    </source>
</evidence>
<protein>
    <recommendedName>
        <fullName evidence="7">Protein YAE1</fullName>
    </recommendedName>
    <alternativeName>
        <fullName evidence="6">Protein yae1</fullName>
    </alternativeName>
</protein>
<dbReference type="InterPro" id="IPR019191">
    <property type="entry name" value="Essential_protein_Yae1_N"/>
</dbReference>
<comment type="subcellular location">
    <subcellularLocation>
        <location evidence="3">Cytoplasm</location>
    </subcellularLocation>
    <subcellularLocation>
        <location evidence="2">Nucleus</location>
    </subcellularLocation>
</comment>
<evidence type="ECO:0000313" key="13">
    <source>
        <dbReference type="Proteomes" id="UP000014480"/>
    </source>
</evidence>
<sequence length="247" mass="26552">MHLQPIDNTEMDPFTMSMEAEPRHDTGAEQQDTFDDVWGSAPASPTAAVSSLDAPSGAHPGDMPRLQAEHTTAGYREGVTAAKATSIQAGFDEGFGLGAEIGSLAGQALGLLEGVANALDGQDEGVSKQAKQTLEAARAELKTDSIFGPSFWNTDGTWKFDVEKLASGDEEILFSDVARAHPLIKKWTEVVDAEIARWGLVINAIGDVDEHERQPSPERVPSSAVPQTKKALDWPPAVYHKHLLSFH</sequence>
<evidence type="ECO:0000256" key="6">
    <source>
        <dbReference type="ARBA" id="ARBA00017286"/>
    </source>
</evidence>
<comment type="function">
    <text evidence="1">The complex LTO1:YAE1 may function as a target specific adapter that probably recruits apo-RPLI1 to the cytosolic iron-sulfur protein assembly (CIA) complex machinery. May be required for biogenesis of the large ribosomal subunit and initiation of translation.</text>
</comment>
<organism evidence="12 13">
    <name type="scientific">Colletotrichum orbiculare (strain 104-T / ATCC 96160 / CBS 514.97 / LARS 414 / MAFF 240422)</name>
    <name type="common">Cucumber anthracnose fungus</name>
    <name type="synonym">Colletotrichum lagenarium</name>
    <dbReference type="NCBI Taxonomy" id="1213857"/>
    <lineage>
        <taxon>Eukaryota</taxon>
        <taxon>Fungi</taxon>
        <taxon>Dikarya</taxon>
        <taxon>Ascomycota</taxon>
        <taxon>Pezizomycotina</taxon>
        <taxon>Sordariomycetes</taxon>
        <taxon>Hypocreomycetidae</taxon>
        <taxon>Glomerellales</taxon>
        <taxon>Glomerellaceae</taxon>
        <taxon>Colletotrichum</taxon>
        <taxon>Colletotrichum orbiculare species complex</taxon>
    </lineage>
</organism>
<comment type="caution">
    <text evidence="12">The sequence shown here is derived from an EMBL/GenBank/DDBJ whole genome shotgun (WGS) entry which is preliminary data.</text>
</comment>
<evidence type="ECO:0000256" key="9">
    <source>
        <dbReference type="ARBA" id="ARBA00023242"/>
    </source>
</evidence>
<comment type="subunit">
    <text evidence="5">May form a complex with LTO1.</text>
</comment>
<feature type="region of interest" description="Disordered" evidence="10">
    <location>
        <begin position="35"/>
        <end position="65"/>
    </location>
</feature>
<dbReference type="PANTHER" id="PTHR18829:SF0">
    <property type="entry name" value="PROTEIN YAE1 HOMOLOG"/>
    <property type="match status" value="1"/>
</dbReference>